<dbReference type="EMBL" id="PZZN01000002">
    <property type="protein sequence ID" value="PTM45428.1"/>
    <property type="molecule type" value="Genomic_DNA"/>
</dbReference>
<feature type="region of interest" description="Disordered" evidence="4">
    <location>
        <begin position="26"/>
        <end position="49"/>
    </location>
</feature>
<accession>A0A2T4YPI1</accession>
<dbReference type="Gene3D" id="2.60.40.10">
    <property type="entry name" value="Immunoglobulins"/>
    <property type="match status" value="1"/>
</dbReference>
<dbReference type="Pfam" id="PF00759">
    <property type="entry name" value="Glyco_hydro_9"/>
    <property type="match status" value="1"/>
</dbReference>
<dbReference type="InterPro" id="IPR001701">
    <property type="entry name" value="Glyco_hydro_9"/>
</dbReference>
<comment type="caution">
    <text evidence="7">The sequence shown here is derived from an EMBL/GenBank/DDBJ whole genome shotgun (WGS) entry which is preliminary data.</text>
</comment>
<keyword evidence="2" id="KW-0119">Carbohydrate metabolism</keyword>
<dbReference type="InterPro" id="IPR008928">
    <property type="entry name" value="6-hairpin_glycosidase_sf"/>
</dbReference>
<organism evidence="7 8">
    <name type="scientific">Sphingomonas aerolata</name>
    <dbReference type="NCBI Taxonomy" id="185951"/>
    <lineage>
        <taxon>Bacteria</taxon>
        <taxon>Pseudomonadati</taxon>
        <taxon>Pseudomonadota</taxon>
        <taxon>Alphaproteobacteria</taxon>
        <taxon>Sphingomonadales</taxon>
        <taxon>Sphingomonadaceae</taxon>
        <taxon>Sphingomonas</taxon>
    </lineage>
</organism>
<dbReference type="GO" id="GO:0008810">
    <property type="term" value="F:cellulase activity"/>
    <property type="evidence" value="ECO:0007669"/>
    <property type="project" value="InterPro"/>
</dbReference>
<dbReference type="AlphaFoldDB" id="A0A2T4YPI1"/>
<dbReference type="InterPro" id="IPR014756">
    <property type="entry name" value="Ig_E-set"/>
</dbReference>
<protein>
    <submittedName>
        <fullName evidence="7">Cellulase-like Ig domain-containing protein</fullName>
    </submittedName>
</protein>
<dbReference type="SUPFAM" id="SSF81296">
    <property type="entry name" value="E set domains"/>
    <property type="match status" value="1"/>
</dbReference>
<comment type="similarity">
    <text evidence="1">Belongs to the glycosyl hydrolase 9 (cellulase E) family.</text>
</comment>
<keyword evidence="3" id="KW-0624">Polysaccharide degradation</keyword>
<dbReference type="Pfam" id="PF02927">
    <property type="entry name" value="CelD_N"/>
    <property type="match status" value="1"/>
</dbReference>
<evidence type="ECO:0000313" key="7">
    <source>
        <dbReference type="EMBL" id="PTM45428.1"/>
    </source>
</evidence>
<sequence>MTGTAWFCLLGTLVSTATPGVARALPRDAAAPQDATARPRIAPAHTGRAARPDAVAPTLGEAGYYEAPAVNVLVFSNWYDGLFADSKISGVEIIQQGERIATNGDVRLSATPGQWDATARFVDRQVDRAAGTVTVTLEYPDYNWRYRIRSSTKGAAVALAVILDAPVPAALAGKAGFNLEFLPAAYFHHGYIADDRSGVFPLHPADTMTATPQRNAASGRAEGPGAEPNAIAQGTRLVLAPEDPARRVTIRSSAPVQLFDGRNQAQNGWFVLRSLIPAGRTGTVLEWEVQPNSVPGWLRAPVIAHSQLGYAPGARKVATIELDRNDRTTAPARLLRVGTDGSTTAVKTAPATRWGDYLRYNYRQLDFSDVRQPGLYMLEYGATRTAPFRIADDVYAGAWHPTLDVYFPVAMDHMYVNEGYRVWHGDAHRDDARQAPLNHEHIDLYAQGPTTDTKYKPGEHIPGLAVGGWFDAGDFDIRTQSQYQVVRSLVDTWEQWRPTRDTTAVDWTRRRTEIHVPDGTPDLLQQIRHGTLQLVAQFDAVGHAIHGIVEPDVAQYTHLGDASTKTDGLIHDPALKLGEERGGRRGTPDDRWAFTTKASALNYGSIAALAAASRSLAEADPALAKTALGIATRVWAEEQTHAPDLYQHGNTTGGPLDSERFAAAVELLRTTRDPRYATAVQTLWPAMERRFAFNLRDAVAAIPLMPQSYREGMIPAVRAYAAATVKAAAANPFGVPITTGGWAGSGTVIAGALNAYALHKAFPDIMPADPVFRGAEFLLGHHPGSDISFVSGVGTRSKEVAYGNNRADFSFIAGGVVPGVLIVKPDFPENHEDWPFFWGENEYVIPEGAMWIELAHAVQDLAGKPPAK</sequence>
<evidence type="ECO:0000256" key="2">
    <source>
        <dbReference type="ARBA" id="ARBA00023277"/>
    </source>
</evidence>
<reference evidence="7 8" key="1">
    <citation type="submission" date="2018-04" db="EMBL/GenBank/DDBJ databases">
        <title>Genomic Encyclopedia of Type Strains, Phase III (KMG-III): the genomes of soil and plant-associated and newly described type strains.</title>
        <authorList>
            <person name="Whitman W."/>
        </authorList>
    </citation>
    <scope>NUCLEOTIDE SEQUENCE [LARGE SCALE GENOMIC DNA]</scope>
    <source>
        <strain evidence="7 8">NW12</strain>
    </source>
</reference>
<dbReference type="Gene3D" id="1.50.10.10">
    <property type="match status" value="1"/>
</dbReference>
<evidence type="ECO:0000256" key="1">
    <source>
        <dbReference type="ARBA" id="ARBA00007072"/>
    </source>
</evidence>
<keyword evidence="8" id="KW-1185">Reference proteome</keyword>
<dbReference type="SUPFAM" id="SSF48208">
    <property type="entry name" value="Six-hairpin glycosidases"/>
    <property type="match status" value="1"/>
</dbReference>
<gene>
    <name evidence="7" type="ORF">C8J24_1643</name>
</gene>
<name>A0A2T4YPI1_9SPHN</name>
<evidence type="ECO:0000313" key="8">
    <source>
        <dbReference type="Proteomes" id="UP000240996"/>
    </source>
</evidence>
<proteinExistence type="inferred from homology"/>
<dbReference type="InterPro" id="IPR004197">
    <property type="entry name" value="Cellulase_Ig-like"/>
</dbReference>
<dbReference type="InterPro" id="IPR013783">
    <property type="entry name" value="Ig-like_fold"/>
</dbReference>
<evidence type="ECO:0000259" key="5">
    <source>
        <dbReference type="Pfam" id="PF00759"/>
    </source>
</evidence>
<dbReference type="RefSeq" id="WP_107931624.1">
    <property type="nucleotide sequence ID" value="NZ_PZZN01000002.1"/>
</dbReference>
<evidence type="ECO:0000256" key="4">
    <source>
        <dbReference type="SAM" id="MobiDB-lite"/>
    </source>
</evidence>
<feature type="domain" description="Glycoside hydrolase family 9" evidence="5">
    <location>
        <begin position="423"/>
        <end position="798"/>
    </location>
</feature>
<dbReference type="Proteomes" id="UP000240996">
    <property type="component" value="Unassembled WGS sequence"/>
</dbReference>
<evidence type="ECO:0000256" key="3">
    <source>
        <dbReference type="ARBA" id="ARBA00023326"/>
    </source>
</evidence>
<dbReference type="CDD" id="cd02850">
    <property type="entry name" value="E_set_Cellulase_N"/>
    <property type="match status" value="1"/>
</dbReference>
<feature type="domain" description="Cellulase Ig-like" evidence="6">
    <location>
        <begin position="303"/>
        <end position="382"/>
    </location>
</feature>
<evidence type="ECO:0000259" key="6">
    <source>
        <dbReference type="Pfam" id="PF02927"/>
    </source>
</evidence>
<dbReference type="GO" id="GO:0000272">
    <property type="term" value="P:polysaccharide catabolic process"/>
    <property type="evidence" value="ECO:0007669"/>
    <property type="project" value="UniProtKB-KW"/>
</dbReference>
<dbReference type="InterPro" id="IPR012341">
    <property type="entry name" value="6hp_glycosidase-like_sf"/>
</dbReference>